<accession>A0AAD5S960</accession>
<dbReference type="AlphaFoldDB" id="A0AAD5S960"/>
<keyword evidence="3" id="KW-1185">Reference proteome</keyword>
<dbReference type="InterPro" id="IPR050989">
    <property type="entry name" value="Rap1_Ran_GAP"/>
</dbReference>
<feature type="compositionally biased region" description="Polar residues" evidence="1">
    <location>
        <begin position="232"/>
        <end position="242"/>
    </location>
</feature>
<gene>
    <name evidence="2" type="primary">SIPA1L3</name>
    <name evidence="2" type="ORF">HK097_009240</name>
</gene>
<reference evidence="2" key="1">
    <citation type="submission" date="2020-05" db="EMBL/GenBank/DDBJ databases">
        <title>Phylogenomic resolution of chytrid fungi.</title>
        <authorList>
            <person name="Stajich J.E."/>
            <person name="Amses K."/>
            <person name="Simmons R."/>
            <person name="Seto K."/>
            <person name="Myers J."/>
            <person name="Bonds A."/>
            <person name="Quandt C.A."/>
            <person name="Barry K."/>
            <person name="Liu P."/>
            <person name="Grigoriev I."/>
            <person name="Longcore J.E."/>
            <person name="James T.Y."/>
        </authorList>
    </citation>
    <scope>NUCLEOTIDE SEQUENCE</scope>
    <source>
        <strain evidence="2">JEL0318</strain>
    </source>
</reference>
<feature type="region of interest" description="Disordered" evidence="1">
    <location>
        <begin position="1"/>
        <end position="74"/>
    </location>
</feature>
<dbReference type="Gene3D" id="3.30.1120.160">
    <property type="match status" value="1"/>
</dbReference>
<organism evidence="2 3">
    <name type="scientific">Rhizophlyctis rosea</name>
    <dbReference type="NCBI Taxonomy" id="64517"/>
    <lineage>
        <taxon>Eukaryota</taxon>
        <taxon>Fungi</taxon>
        <taxon>Fungi incertae sedis</taxon>
        <taxon>Chytridiomycota</taxon>
        <taxon>Chytridiomycota incertae sedis</taxon>
        <taxon>Chytridiomycetes</taxon>
        <taxon>Rhizophlyctidales</taxon>
        <taxon>Rhizophlyctidaceae</taxon>
        <taxon>Rhizophlyctis</taxon>
    </lineage>
</organism>
<protein>
    <submittedName>
        <fullName evidence="2">Signal-induced proliferation-associated 1-like protein 3</fullName>
    </submittedName>
</protein>
<dbReference type="Proteomes" id="UP001212841">
    <property type="component" value="Unassembled WGS sequence"/>
</dbReference>
<dbReference type="GO" id="GO:0051056">
    <property type="term" value="P:regulation of small GTPase mediated signal transduction"/>
    <property type="evidence" value="ECO:0007669"/>
    <property type="project" value="InterPro"/>
</dbReference>
<feature type="region of interest" description="Disordered" evidence="1">
    <location>
        <begin position="481"/>
        <end position="536"/>
    </location>
</feature>
<comment type="caution">
    <text evidence="2">The sequence shown here is derived from an EMBL/GenBank/DDBJ whole genome shotgun (WGS) entry which is preliminary data.</text>
</comment>
<evidence type="ECO:0000313" key="2">
    <source>
        <dbReference type="EMBL" id="KAJ3049754.1"/>
    </source>
</evidence>
<dbReference type="EMBL" id="JADGJD010000599">
    <property type="protein sequence ID" value="KAJ3049754.1"/>
    <property type="molecule type" value="Genomic_DNA"/>
</dbReference>
<dbReference type="InterPro" id="IPR035974">
    <property type="entry name" value="Rap/Ran-GAP_sf"/>
</dbReference>
<feature type="region of interest" description="Disordered" evidence="1">
    <location>
        <begin position="141"/>
        <end position="446"/>
    </location>
</feature>
<dbReference type="GO" id="GO:0005737">
    <property type="term" value="C:cytoplasm"/>
    <property type="evidence" value="ECO:0007669"/>
    <property type="project" value="TreeGrafter"/>
</dbReference>
<proteinExistence type="predicted"/>
<evidence type="ECO:0000313" key="3">
    <source>
        <dbReference type="Proteomes" id="UP001212841"/>
    </source>
</evidence>
<name>A0AAD5S960_9FUNG</name>
<dbReference type="GO" id="GO:0005096">
    <property type="term" value="F:GTPase activator activity"/>
    <property type="evidence" value="ECO:0007669"/>
    <property type="project" value="InterPro"/>
</dbReference>
<feature type="compositionally biased region" description="Low complexity" evidence="1">
    <location>
        <begin position="348"/>
        <end position="362"/>
    </location>
</feature>
<feature type="compositionally biased region" description="Acidic residues" evidence="1">
    <location>
        <begin position="388"/>
        <end position="397"/>
    </location>
</feature>
<feature type="compositionally biased region" description="Low complexity" evidence="1">
    <location>
        <begin position="522"/>
        <end position="535"/>
    </location>
</feature>
<evidence type="ECO:0000256" key="1">
    <source>
        <dbReference type="SAM" id="MobiDB-lite"/>
    </source>
</evidence>
<sequence>MSGMDHFNTPAKQISHRLGRRGSSPHPPPRRISVDAPLRSGAAVSDSTMGEESVDPNREEATEPGTKPPLRRNVPSLVSLRIEAFQGGSEEQVRSAHPDLMSGAFNHWGSGGGSRDGVAEHQLVGDKEKTWPLRSAKSVRSLEWTVDLPPPAAQPKEKPVGSSSISAGVDQQPQQAFEPQHQQQSQIDQTSTLAVGIHAKPISLQSQESSSPSTLITPTSIRRSTTSPHSTLPRTGSDTSIRISPAARKRLGLGSDESIEEPASGATSPMPFRAKPGSPKIGTPKIGSPKITKRIGDFIRRAGSTGSIASSLGGESDKEERKSHKNNESGATVSAAAKRLSKLRRAASESSIDSSGRSSEADVNSLHLRPSKSSDQSHDDFSSFTSDSENEDGEEPSEPLHASLSASTNELHDQWRSAPAGLETGAEEAGLASILETETVPPLKSVDGISSVGSIMTDAGSVDSSIRSLIKLNADALTKMDEPGLRRSKSTESLGIVRPRLQSGGKSSKRSSTQPPPPTNPFPTRSRPTSTTPSRLQQQLLRIISHSDRLLEIHSAPTPLRPSQQKERALREFMELMEEVQGFLDVIGGLVNVRGPKERVMDAVRMERELDAVFQRDGAVGLHGERLTDLKDALKIMNDQLGIALRAFIGTQDKLSIRPAEAYRIEAWGDVEEVTGRASGAYCRRYDLDHVSDGAGYYRKSFYRKEHKNFVGICDKLGSVIVSLRHQTSADPAASSSSFTLDDVIDVYRSDAKEHVEDDAGHKSQKQGWYIAILRTKEHPDQHITIQDSQLPFANVLQRRSTSKTVLQALNRHIQPGKMRKVDDPKIEDEILRLDELQVCYMWDRQSIYCPLVSD</sequence>
<dbReference type="PANTHER" id="PTHR15711:SF22">
    <property type="entry name" value="RAP-GAP DOMAIN-CONTAINING PROTEIN"/>
    <property type="match status" value="1"/>
</dbReference>
<dbReference type="SUPFAM" id="SSF111347">
    <property type="entry name" value="Rap/Ran-GAP"/>
    <property type="match status" value="1"/>
</dbReference>
<feature type="compositionally biased region" description="Low complexity" evidence="1">
    <location>
        <begin position="201"/>
        <end position="231"/>
    </location>
</feature>
<feature type="compositionally biased region" description="Basic and acidic residues" evidence="1">
    <location>
        <begin position="315"/>
        <end position="327"/>
    </location>
</feature>
<feature type="compositionally biased region" description="Low complexity" evidence="1">
    <location>
        <begin position="171"/>
        <end position="189"/>
    </location>
</feature>
<dbReference type="PANTHER" id="PTHR15711">
    <property type="entry name" value="RAP GTPASE-ACTIVATING PROTEIN"/>
    <property type="match status" value="1"/>
</dbReference>